<dbReference type="PANTHER" id="PTHR24559:SF444">
    <property type="entry name" value="REVERSE TRANSCRIPTASE DOMAIN-CONTAINING PROTEIN"/>
    <property type="match status" value="1"/>
</dbReference>
<evidence type="ECO:0000313" key="1">
    <source>
        <dbReference type="EnsemblPlants" id="PGSC0003DMT400089970"/>
    </source>
</evidence>
<dbReference type="InterPro" id="IPR043502">
    <property type="entry name" value="DNA/RNA_pol_sf"/>
</dbReference>
<dbReference type="Gramene" id="PGSC0003DMT400089970">
    <property type="protein sequence ID" value="PGSC0003DMT400089970"/>
    <property type="gene ID" value="PGSC0003DMG400039541"/>
</dbReference>
<accession>M1DJA9</accession>
<sequence length="245" mass="28413">MMNFDSDGIEEYDELVTALSRCEYRSKPKKYELDMKNRESPPARPFIVEAPKLELKALPPHLRYVFLGRDNTLPVIITADLNARQVECLVTVLKRFKRAIGWTIADIIGIPPDICSHKIQLMPDHKPSIEHQRRLNPPMQEVVKKEIIKWLDAGVIFPIADSNWVCPVQCVPKKGGITMVPNERNELVLMRLVTGWRVCMDYRNLNAWTEKDHFPMPFMDQMLDRLVGKVGIVFLMFIRATIRFL</sequence>
<proteinExistence type="predicted"/>
<dbReference type="SUPFAM" id="SSF56672">
    <property type="entry name" value="DNA/RNA polymerases"/>
    <property type="match status" value="1"/>
</dbReference>
<dbReference type="AlphaFoldDB" id="M1DJA9"/>
<dbReference type="EnsemblPlants" id="PGSC0003DMT400089970">
    <property type="protein sequence ID" value="PGSC0003DMT400089970"/>
    <property type="gene ID" value="PGSC0003DMG400039541"/>
</dbReference>
<keyword evidence="2" id="KW-1185">Reference proteome</keyword>
<dbReference type="PANTHER" id="PTHR24559">
    <property type="entry name" value="TRANSPOSON TY3-I GAG-POL POLYPROTEIN"/>
    <property type="match status" value="1"/>
</dbReference>
<dbReference type="Gene3D" id="3.10.10.10">
    <property type="entry name" value="HIV Type 1 Reverse Transcriptase, subunit A, domain 1"/>
    <property type="match status" value="1"/>
</dbReference>
<dbReference type="eggNOG" id="KOG0017">
    <property type="taxonomic scope" value="Eukaryota"/>
</dbReference>
<organism evidence="1 2">
    <name type="scientific">Solanum tuberosum</name>
    <name type="common">Potato</name>
    <dbReference type="NCBI Taxonomy" id="4113"/>
    <lineage>
        <taxon>Eukaryota</taxon>
        <taxon>Viridiplantae</taxon>
        <taxon>Streptophyta</taxon>
        <taxon>Embryophyta</taxon>
        <taxon>Tracheophyta</taxon>
        <taxon>Spermatophyta</taxon>
        <taxon>Magnoliopsida</taxon>
        <taxon>eudicotyledons</taxon>
        <taxon>Gunneridae</taxon>
        <taxon>Pentapetalae</taxon>
        <taxon>asterids</taxon>
        <taxon>lamiids</taxon>
        <taxon>Solanales</taxon>
        <taxon>Solanaceae</taxon>
        <taxon>Solanoideae</taxon>
        <taxon>Solaneae</taxon>
        <taxon>Solanum</taxon>
    </lineage>
</organism>
<dbReference type="PaxDb" id="4113-PGSC0003DMT400089970"/>
<dbReference type="OMA" id="MFIRATI"/>
<name>M1DJA9_SOLTU</name>
<protein>
    <submittedName>
        <fullName evidence="1">Retrotransposon gag protein</fullName>
    </submittedName>
</protein>
<evidence type="ECO:0000313" key="2">
    <source>
        <dbReference type="Proteomes" id="UP000011115"/>
    </source>
</evidence>
<dbReference type="Proteomes" id="UP000011115">
    <property type="component" value="Unassembled WGS sequence"/>
</dbReference>
<dbReference type="HOGENOM" id="CLU_1135183_0_0_1"/>
<reference evidence="2" key="1">
    <citation type="journal article" date="2011" name="Nature">
        <title>Genome sequence and analysis of the tuber crop potato.</title>
        <authorList>
            <consortium name="The Potato Genome Sequencing Consortium"/>
        </authorList>
    </citation>
    <scope>NUCLEOTIDE SEQUENCE [LARGE SCALE GENOMIC DNA]</scope>
    <source>
        <strain evidence="2">cv. DM1-3 516 R44</strain>
    </source>
</reference>
<dbReference type="InterPro" id="IPR053134">
    <property type="entry name" value="RNA-dir_DNA_polymerase"/>
</dbReference>
<reference evidence="1" key="2">
    <citation type="submission" date="2015-06" db="UniProtKB">
        <authorList>
            <consortium name="EnsemblPlants"/>
        </authorList>
    </citation>
    <scope>IDENTIFICATION</scope>
    <source>
        <strain evidence="1">DM1-3 516 R44</strain>
    </source>
</reference>
<dbReference type="InParanoid" id="M1DJA9"/>